<dbReference type="SUPFAM" id="SSF50129">
    <property type="entry name" value="GroES-like"/>
    <property type="match status" value="1"/>
</dbReference>
<reference evidence="58" key="2">
    <citation type="submission" date="2022-09" db="EMBL/GenBank/DDBJ databases">
        <title>Biosynthetic gene clusters of Dactylosporangioum fulvum.</title>
        <authorList>
            <person name="Caradec T."/>
        </authorList>
    </citation>
    <scope>NUCLEOTIDE SEQUENCE</scope>
    <source>
        <strain evidence="58">NRRL B-16292</strain>
    </source>
</reference>
<dbReference type="Gene3D" id="3.40.47.10">
    <property type="match status" value="5"/>
</dbReference>
<dbReference type="InterPro" id="IPR013154">
    <property type="entry name" value="ADH-like_N"/>
</dbReference>
<dbReference type="Gene3D" id="3.90.180.10">
    <property type="entry name" value="Medium-chain alcohol dehydrogenases, catalytic domain"/>
    <property type="match status" value="1"/>
</dbReference>
<comment type="catalytic activity">
    <reaction evidence="19">
        <text>(3R)-hydroxyoctadecanoyl-[ACP] = (2E)-octadecenoyl-[ACP] + H2O</text>
        <dbReference type="Rhea" id="RHEA:41924"/>
        <dbReference type="Rhea" id="RHEA-COMP:9654"/>
        <dbReference type="Rhea" id="RHEA-COMP:9655"/>
        <dbReference type="ChEBI" id="CHEBI:15377"/>
        <dbReference type="ChEBI" id="CHEBI:78488"/>
        <dbReference type="ChEBI" id="CHEBI:78489"/>
    </reaction>
    <physiologicalReaction direction="left-to-right" evidence="19">
        <dbReference type="Rhea" id="RHEA:41925"/>
    </physiologicalReaction>
</comment>
<dbReference type="InterPro" id="IPR002364">
    <property type="entry name" value="Quin_OxRdtase/zeta-crystal_CS"/>
</dbReference>
<dbReference type="Pfam" id="PF13602">
    <property type="entry name" value="ADH_zinc_N_2"/>
    <property type="match status" value="1"/>
</dbReference>
<dbReference type="SUPFAM" id="SSF51735">
    <property type="entry name" value="NAD(P)-binding Rossmann-fold domains"/>
    <property type="match status" value="9"/>
</dbReference>
<dbReference type="InterPro" id="IPR016039">
    <property type="entry name" value="Thiolase-like"/>
</dbReference>
<evidence type="ECO:0000256" key="22">
    <source>
        <dbReference type="ARBA" id="ARBA00023442"/>
    </source>
</evidence>
<dbReference type="InterPro" id="IPR049551">
    <property type="entry name" value="PKS_DH_C"/>
</dbReference>
<dbReference type="InterPro" id="IPR006162">
    <property type="entry name" value="Ppantetheine_attach_site"/>
</dbReference>
<evidence type="ECO:0000259" key="57">
    <source>
        <dbReference type="PROSITE" id="PS52019"/>
    </source>
</evidence>
<evidence type="ECO:0000256" key="29">
    <source>
        <dbReference type="ARBA" id="ARBA00047578"/>
    </source>
</evidence>
<dbReference type="InterPro" id="IPR020843">
    <property type="entry name" value="ER"/>
</dbReference>
<evidence type="ECO:0000256" key="12">
    <source>
        <dbReference type="ARBA" id="ARBA00023315"/>
    </source>
</evidence>
<dbReference type="InterPro" id="IPR020806">
    <property type="entry name" value="PKS_PP-bd"/>
</dbReference>
<dbReference type="SMART" id="SM00826">
    <property type="entry name" value="PKS_DH"/>
    <property type="match status" value="2"/>
</dbReference>
<evidence type="ECO:0000256" key="50">
    <source>
        <dbReference type="ARBA" id="ARBA00049449"/>
    </source>
</evidence>
<evidence type="ECO:0000256" key="35">
    <source>
        <dbReference type="ARBA" id="ARBA00048281"/>
    </source>
</evidence>
<feature type="region of interest" description="Disordered" evidence="54">
    <location>
        <begin position="4022"/>
        <end position="4050"/>
    </location>
</feature>
<feature type="active site" description="Proton donor; for dehydratase activity" evidence="53">
    <location>
        <position position="3946"/>
    </location>
</feature>
<evidence type="ECO:0000256" key="38">
    <source>
        <dbReference type="ARBA" id="ARBA00048506"/>
    </source>
</evidence>
<feature type="region of interest" description="N-terminal hotdog fold" evidence="53">
    <location>
        <begin position="6517"/>
        <end position="6640"/>
    </location>
</feature>
<evidence type="ECO:0000256" key="1">
    <source>
        <dbReference type="ARBA" id="ARBA00001957"/>
    </source>
</evidence>
<evidence type="ECO:0000256" key="28">
    <source>
        <dbReference type="ARBA" id="ARBA00047500"/>
    </source>
</evidence>
<evidence type="ECO:0000256" key="26">
    <source>
        <dbReference type="ARBA" id="ARBA00047440"/>
    </source>
</evidence>
<comment type="catalytic activity">
    <reaction evidence="31">
        <text>(2E)-hexenoyl-[ACP] + NADPH + H(+) = hexanoyl-[ACP] + NADP(+)</text>
        <dbReference type="Rhea" id="RHEA:41832"/>
        <dbReference type="Rhea" id="RHEA-COMP:9631"/>
        <dbReference type="Rhea" id="RHEA-COMP:9632"/>
        <dbReference type="ChEBI" id="CHEBI:15378"/>
        <dbReference type="ChEBI" id="CHEBI:57783"/>
        <dbReference type="ChEBI" id="CHEBI:58349"/>
        <dbReference type="ChEBI" id="CHEBI:78458"/>
        <dbReference type="ChEBI" id="CHEBI:78459"/>
    </reaction>
    <physiologicalReaction direction="left-to-right" evidence="31">
        <dbReference type="Rhea" id="RHEA:41833"/>
    </physiologicalReaction>
</comment>
<evidence type="ECO:0000256" key="5">
    <source>
        <dbReference type="ARBA" id="ARBA00022553"/>
    </source>
</evidence>
<comment type="catalytic activity">
    <reaction evidence="45">
        <text>decanoyl-[ACP] + malonyl-[ACP] + H(+) = 3-oxododecanoyl-[ACP] + holo-[ACP] + CO2</text>
        <dbReference type="Rhea" id="RHEA:41868"/>
        <dbReference type="Rhea" id="RHEA-COMP:9623"/>
        <dbReference type="Rhea" id="RHEA-COMP:9640"/>
        <dbReference type="Rhea" id="RHEA-COMP:9641"/>
        <dbReference type="Rhea" id="RHEA-COMP:9685"/>
        <dbReference type="ChEBI" id="CHEBI:15378"/>
        <dbReference type="ChEBI" id="CHEBI:16526"/>
        <dbReference type="ChEBI" id="CHEBI:64479"/>
        <dbReference type="ChEBI" id="CHEBI:78449"/>
        <dbReference type="ChEBI" id="CHEBI:78468"/>
        <dbReference type="ChEBI" id="CHEBI:78469"/>
    </reaction>
    <physiologicalReaction direction="left-to-right" evidence="45">
        <dbReference type="Rhea" id="RHEA:41869"/>
    </physiologicalReaction>
</comment>
<dbReference type="InterPro" id="IPR018201">
    <property type="entry name" value="Ketoacyl_synth_AS"/>
</dbReference>
<feature type="active site" description="Proton donor; for dehydratase activity" evidence="53">
    <location>
        <position position="6714"/>
    </location>
</feature>
<dbReference type="CDD" id="cd00833">
    <property type="entry name" value="PKS"/>
    <property type="match status" value="5"/>
</dbReference>
<dbReference type="Pfam" id="PF18369">
    <property type="entry name" value="PKS_DE"/>
    <property type="match status" value="2"/>
</dbReference>
<evidence type="ECO:0000256" key="33">
    <source>
        <dbReference type="ARBA" id="ARBA00047961"/>
    </source>
</evidence>
<evidence type="ECO:0000256" key="24">
    <source>
        <dbReference type="ARBA" id="ARBA00047394"/>
    </source>
</evidence>
<evidence type="ECO:0000256" key="49">
    <source>
        <dbReference type="ARBA" id="ARBA00049422"/>
    </source>
</evidence>
<dbReference type="InterPro" id="IPR050091">
    <property type="entry name" value="PKS_NRPS_Biosynth_Enz"/>
</dbReference>
<evidence type="ECO:0000256" key="6">
    <source>
        <dbReference type="ARBA" id="ARBA00022679"/>
    </source>
</evidence>
<feature type="domain" description="Ketosynthase family 3 (KS3)" evidence="56">
    <location>
        <begin position="4162"/>
        <end position="4588"/>
    </location>
</feature>
<evidence type="ECO:0000259" key="56">
    <source>
        <dbReference type="PROSITE" id="PS52004"/>
    </source>
</evidence>
<dbReference type="InterPro" id="IPR032821">
    <property type="entry name" value="PKS_assoc"/>
</dbReference>
<comment type="catalytic activity">
    <reaction evidence="46">
        <text>(2E)-tetradecenoyl-[ACP] + NADPH + H(+) = tetradecanoyl-[ACP] + NADP(+)</text>
        <dbReference type="Rhea" id="RHEA:41896"/>
        <dbReference type="Rhea" id="RHEA-COMP:9647"/>
        <dbReference type="Rhea" id="RHEA-COMP:9648"/>
        <dbReference type="ChEBI" id="CHEBI:15378"/>
        <dbReference type="ChEBI" id="CHEBI:57783"/>
        <dbReference type="ChEBI" id="CHEBI:58349"/>
        <dbReference type="ChEBI" id="CHEBI:78475"/>
        <dbReference type="ChEBI" id="CHEBI:78477"/>
    </reaction>
    <physiologicalReaction direction="left-to-right" evidence="46">
        <dbReference type="Rhea" id="RHEA:41897"/>
    </physiologicalReaction>
</comment>
<comment type="catalytic activity">
    <reaction evidence="36">
        <text>tetradecanoyl-[ACP] + H2O = tetradecanoate + holo-[ACP] + H(+)</text>
        <dbReference type="Rhea" id="RHEA:30123"/>
        <dbReference type="Rhea" id="RHEA-COMP:9648"/>
        <dbReference type="Rhea" id="RHEA-COMP:9685"/>
        <dbReference type="ChEBI" id="CHEBI:15377"/>
        <dbReference type="ChEBI" id="CHEBI:15378"/>
        <dbReference type="ChEBI" id="CHEBI:30807"/>
        <dbReference type="ChEBI" id="CHEBI:64479"/>
        <dbReference type="ChEBI" id="CHEBI:78477"/>
        <dbReference type="EC" id="3.1.2.14"/>
    </reaction>
    <physiologicalReaction direction="left-to-right" evidence="36">
        <dbReference type="Rhea" id="RHEA:30124"/>
    </physiologicalReaction>
</comment>
<dbReference type="InterPro" id="IPR020802">
    <property type="entry name" value="TesA-like"/>
</dbReference>
<evidence type="ECO:0000256" key="27">
    <source>
        <dbReference type="ARBA" id="ARBA00047451"/>
    </source>
</evidence>
<comment type="catalytic activity">
    <reaction evidence="47">
        <text>3-oxododecanoyl-[ACP] + NADPH + H(+) = (3R)-hydroxydodecanoyl-[ACP] + NADP(+)</text>
        <dbReference type="Rhea" id="RHEA:41872"/>
        <dbReference type="Rhea" id="RHEA-COMP:9641"/>
        <dbReference type="Rhea" id="RHEA-COMP:9642"/>
        <dbReference type="ChEBI" id="CHEBI:15378"/>
        <dbReference type="ChEBI" id="CHEBI:57783"/>
        <dbReference type="ChEBI" id="CHEBI:58349"/>
        <dbReference type="ChEBI" id="CHEBI:78469"/>
        <dbReference type="ChEBI" id="CHEBI:78470"/>
    </reaction>
    <physiologicalReaction direction="left-to-right" evidence="47">
        <dbReference type="Rhea" id="RHEA:41873"/>
    </physiologicalReaction>
</comment>
<comment type="catalytic activity">
    <reaction evidence="13">
        <text>(3R)-hydroxyoctanoyl-[ACP] = (2E)-octenoyl-[ACP] + H2O</text>
        <dbReference type="Rhea" id="RHEA:41844"/>
        <dbReference type="Rhea" id="RHEA-COMP:9634"/>
        <dbReference type="Rhea" id="RHEA-COMP:9635"/>
        <dbReference type="ChEBI" id="CHEBI:15377"/>
        <dbReference type="ChEBI" id="CHEBI:78461"/>
        <dbReference type="ChEBI" id="CHEBI:78462"/>
    </reaction>
    <physiologicalReaction direction="left-to-right" evidence="13">
        <dbReference type="Rhea" id="RHEA:41845"/>
    </physiologicalReaction>
</comment>
<comment type="catalytic activity">
    <reaction evidence="16">
        <text>(3R)-hydroxydecanoyl-[ACP] = (2E)-decenoyl-[ACP] + H2O</text>
        <dbReference type="Rhea" id="RHEA:41860"/>
        <dbReference type="Rhea" id="RHEA-COMP:9638"/>
        <dbReference type="Rhea" id="RHEA-COMP:9639"/>
        <dbReference type="ChEBI" id="CHEBI:15377"/>
        <dbReference type="ChEBI" id="CHEBI:78466"/>
        <dbReference type="ChEBI" id="CHEBI:78467"/>
    </reaction>
    <physiologicalReaction direction="left-to-right" evidence="16">
        <dbReference type="Rhea" id="RHEA:41861"/>
    </physiologicalReaction>
</comment>
<feature type="domain" description="PKS/mFAS DH" evidence="57">
    <location>
        <begin position="3754"/>
        <end position="4024"/>
    </location>
</feature>
<comment type="catalytic activity">
    <reaction evidence="26">
        <text>3-oxodecanoyl-[ACP] + NADPH + H(+) = (3R)-hydroxydecanoyl-[ACP] + NADP(+)</text>
        <dbReference type="Rhea" id="RHEA:41856"/>
        <dbReference type="Rhea" id="RHEA-COMP:9637"/>
        <dbReference type="Rhea" id="RHEA-COMP:9638"/>
        <dbReference type="ChEBI" id="CHEBI:15378"/>
        <dbReference type="ChEBI" id="CHEBI:57783"/>
        <dbReference type="ChEBI" id="CHEBI:58349"/>
        <dbReference type="ChEBI" id="CHEBI:78464"/>
        <dbReference type="ChEBI" id="CHEBI:78466"/>
    </reaction>
    <physiologicalReaction direction="left-to-right" evidence="26">
        <dbReference type="Rhea" id="RHEA:41857"/>
    </physiologicalReaction>
</comment>
<dbReference type="Pfam" id="PF00698">
    <property type="entry name" value="Acyl_transf_1"/>
    <property type="match status" value="5"/>
</dbReference>
<evidence type="ECO:0000256" key="31">
    <source>
        <dbReference type="ARBA" id="ARBA00047897"/>
    </source>
</evidence>
<comment type="catalytic activity">
    <reaction evidence="52">
        <text>octanoyl-[ACP] + malonyl-[ACP] + H(+) = 3-oxodecanoyl-[ACP] + holo-[ACP] + CO2</text>
        <dbReference type="Rhea" id="RHEA:41852"/>
        <dbReference type="Rhea" id="RHEA-COMP:9623"/>
        <dbReference type="Rhea" id="RHEA-COMP:9636"/>
        <dbReference type="Rhea" id="RHEA-COMP:9637"/>
        <dbReference type="Rhea" id="RHEA-COMP:9685"/>
        <dbReference type="ChEBI" id="CHEBI:15378"/>
        <dbReference type="ChEBI" id="CHEBI:16526"/>
        <dbReference type="ChEBI" id="CHEBI:64479"/>
        <dbReference type="ChEBI" id="CHEBI:78449"/>
        <dbReference type="ChEBI" id="CHEBI:78463"/>
        <dbReference type="ChEBI" id="CHEBI:78464"/>
    </reaction>
    <physiologicalReaction direction="left-to-right" evidence="52">
        <dbReference type="Rhea" id="RHEA:41853"/>
    </physiologicalReaction>
</comment>
<dbReference type="InterPro" id="IPR036291">
    <property type="entry name" value="NAD(P)-bd_dom_sf"/>
</dbReference>
<dbReference type="InterPro" id="IPR009081">
    <property type="entry name" value="PP-bd_ACP"/>
</dbReference>
<comment type="catalytic activity">
    <reaction evidence="20">
        <text>(3R)-hydroxyhexadecanoyl-[ACP] = (2E)-hexadecenoyl-[ACP] + H2O</text>
        <dbReference type="Rhea" id="RHEA:41908"/>
        <dbReference type="Rhea" id="RHEA-COMP:9650"/>
        <dbReference type="Rhea" id="RHEA-COMP:9651"/>
        <dbReference type="ChEBI" id="CHEBI:15377"/>
        <dbReference type="ChEBI" id="CHEBI:78480"/>
        <dbReference type="ChEBI" id="CHEBI:78481"/>
    </reaction>
    <physiologicalReaction direction="left-to-right" evidence="20">
        <dbReference type="Rhea" id="RHEA:41909"/>
    </physiologicalReaction>
</comment>
<evidence type="ECO:0000256" key="34">
    <source>
        <dbReference type="ARBA" id="ARBA00048051"/>
    </source>
</evidence>
<dbReference type="InterPro" id="IPR057326">
    <property type="entry name" value="KR_dom"/>
</dbReference>
<comment type="catalytic activity">
    <reaction evidence="51">
        <text>(2E)-decenoyl-[ACP] + NADPH + H(+) = decanoyl-[ACP] + NADP(+)</text>
        <dbReference type="Rhea" id="RHEA:41864"/>
        <dbReference type="Rhea" id="RHEA-COMP:9639"/>
        <dbReference type="Rhea" id="RHEA-COMP:9640"/>
        <dbReference type="ChEBI" id="CHEBI:15378"/>
        <dbReference type="ChEBI" id="CHEBI:57783"/>
        <dbReference type="ChEBI" id="CHEBI:58349"/>
        <dbReference type="ChEBI" id="CHEBI:78467"/>
        <dbReference type="ChEBI" id="CHEBI:78468"/>
    </reaction>
    <physiologicalReaction direction="left-to-right" evidence="51">
        <dbReference type="Rhea" id="RHEA:41865"/>
    </physiologicalReaction>
</comment>
<comment type="catalytic activity">
    <reaction evidence="40">
        <text>a 2,3-saturated acyl-[ACP] + NADP(+) = a (2E)-enoyl-[ACP] + NADPH + H(+)</text>
        <dbReference type="Rhea" id="RHEA:22564"/>
        <dbReference type="Rhea" id="RHEA-COMP:9925"/>
        <dbReference type="Rhea" id="RHEA-COMP:9926"/>
        <dbReference type="ChEBI" id="CHEBI:15378"/>
        <dbReference type="ChEBI" id="CHEBI:57783"/>
        <dbReference type="ChEBI" id="CHEBI:58349"/>
        <dbReference type="ChEBI" id="CHEBI:78784"/>
        <dbReference type="ChEBI" id="CHEBI:78785"/>
        <dbReference type="EC" id="1.3.1.39"/>
    </reaction>
    <physiologicalReaction direction="right-to-left" evidence="40">
        <dbReference type="Rhea" id="RHEA:22566"/>
    </physiologicalReaction>
</comment>
<dbReference type="Gene3D" id="3.40.50.1820">
    <property type="entry name" value="alpha/beta hydrolase"/>
    <property type="match status" value="1"/>
</dbReference>
<dbReference type="Pfam" id="PF08659">
    <property type="entry name" value="KR"/>
    <property type="match status" value="4"/>
</dbReference>
<evidence type="ECO:0000256" key="17">
    <source>
        <dbReference type="ARBA" id="ARBA00023394"/>
    </source>
</evidence>
<dbReference type="PROSITE" id="PS00012">
    <property type="entry name" value="PHOSPHOPANTETHEINE"/>
    <property type="match status" value="3"/>
</dbReference>
<comment type="catalytic activity">
    <reaction evidence="24">
        <text>hexanoyl-[ACP] + malonyl-[ACP] + H(+) = 3-oxooctanoyl-[ACP] + holo-[ACP] + CO2</text>
        <dbReference type="Rhea" id="RHEA:41836"/>
        <dbReference type="Rhea" id="RHEA-COMP:9623"/>
        <dbReference type="Rhea" id="RHEA-COMP:9632"/>
        <dbReference type="Rhea" id="RHEA-COMP:9633"/>
        <dbReference type="Rhea" id="RHEA-COMP:9685"/>
        <dbReference type="ChEBI" id="CHEBI:15378"/>
        <dbReference type="ChEBI" id="CHEBI:16526"/>
        <dbReference type="ChEBI" id="CHEBI:64479"/>
        <dbReference type="ChEBI" id="CHEBI:78449"/>
        <dbReference type="ChEBI" id="CHEBI:78459"/>
        <dbReference type="ChEBI" id="CHEBI:78460"/>
    </reaction>
    <physiologicalReaction direction="left-to-right" evidence="24">
        <dbReference type="Rhea" id="RHEA:41837"/>
    </physiologicalReaction>
</comment>
<comment type="catalytic activity">
    <reaction evidence="32">
        <text>3-oxobutanoyl-[ACP] + NADPH + H(+) = (3R)-hydroxybutanoyl-[ACP] + NADP(+)</text>
        <dbReference type="Rhea" id="RHEA:41804"/>
        <dbReference type="Rhea" id="RHEA-COMP:9625"/>
        <dbReference type="Rhea" id="RHEA-COMP:9626"/>
        <dbReference type="ChEBI" id="CHEBI:15378"/>
        <dbReference type="ChEBI" id="CHEBI:57783"/>
        <dbReference type="ChEBI" id="CHEBI:58349"/>
        <dbReference type="ChEBI" id="CHEBI:78450"/>
        <dbReference type="ChEBI" id="CHEBI:78451"/>
    </reaction>
    <physiologicalReaction direction="left-to-right" evidence="32">
        <dbReference type="Rhea" id="RHEA:41805"/>
    </physiologicalReaction>
</comment>
<dbReference type="Pfam" id="PF08990">
    <property type="entry name" value="Docking"/>
    <property type="match status" value="1"/>
</dbReference>
<dbReference type="InterPro" id="IPR016035">
    <property type="entry name" value="Acyl_Trfase/lysoPLipase"/>
</dbReference>
<dbReference type="SUPFAM" id="SSF53901">
    <property type="entry name" value="Thiolase-like"/>
    <property type="match status" value="5"/>
</dbReference>
<comment type="catalytic activity">
    <reaction evidence="43">
        <text>3-oxotetradecanoyl-[ACP] + NADPH + H(+) = (3R)-hydroxytetradecanoyl-[ACP] + NADP(+)</text>
        <dbReference type="Rhea" id="RHEA:41888"/>
        <dbReference type="Rhea" id="RHEA-COMP:9645"/>
        <dbReference type="Rhea" id="RHEA-COMP:9646"/>
        <dbReference type="ChEBI" id="CHEBI:15378"/>
        <dbReference type="ChEBI" id="CHEBI:57783"/>
        <dbReference type="ChEBI" id="CHEBI:58349"/>
        <dbReference type="ChEBI" id="CHEBI:78473"/>
        <dbReference type="ChEBI" id="CHEBI:78474"/>
    </reaction>
    <physiologicalReaction direction="left-to-right" evidence="43">
        <dbReference type="Rhea" id="RHEA:41889"/>
    </physiologicalReaction>
</comment>
<dbReference type="Pfam" id="PF02801">
    <property type="entry name" value="Ketoacyl-synt_C"/>
    <property type="match status" value="5"/>
</dbReference>
<comment type="pathway">
    <text evidence="3">Lipid metabolism.</text>
</comment>
<dbReference type="CDD" id="cd08956">
    <property type="entry name" value="KR_3_FAS_SDR_x"/>
    <property type="match status" value="1"/>
</dbReference>
<dbReference type="InterPro" id="IPR036736">
    <property type="entry name" value="ACP-like_sf"/>
</dbReference>
<evidence type="ECO:0000256" key="37">
    <source>
        <dbReference type="ARBA" id="ARBA00048420"/>
    </source>
</evidence>
<feature type="domain" description="Carrier" evidence="55">
    <location>
        <begin position="4069"/>
        <end position="4144"/>
    </location>
</feature>
<dbReference type="Pfam" id="PF21089">
    <property type="entry name" value="PKS_DH_N"/>
    <property type="match status" value="2"/>
</dbReference>
<keyword evidence="12" id="KW-0012">Acyltransferase</keyword>
<evidence type="ECO:0000256" key="11">
    <source>
        <dbReference type="ARBA" id="ARBA00023268"/>
    </source>
</evidence>
<evidence type="ECO:0000256" key="46">
    <source>
        <dbReference type="ARBA" id="ARBA00049171"/>
    </source>
</evidence>
<dbReference type="Pfam" id="PF00550">
    <property type="entry name" value="PP-binding"/>
    <property type="match status" value="5"/>
</dbReference>
<comment type="catalytic activity">
    <reaction evidence="23">
        <text>3-oxooctadecanoyl-[ACP] + NADPH + H(+) = (3R)-hydroxyoctadecanoyl-[ACP] + NADP(+)</text>
        <dbReference type="Rhea" id="RHEA:41920"/>
        <dbReference type="Rhea" id="RHEA-COMP:9653"/>
        <dbReference type="Rhea" id="RHEA-COMP:9654"/>
        <dbReference type="ChEBI" id="CHEBI:15378"/>
        <dbReference type="ChEBI" id="CHEBI:57783"/>
        <dbReference type="ChEBI" id="CHEBI:58349"/>
        <dbReference type="ChEBI" id="CHEBI:78487"/>
        <dbReference type="ChEBI" id="CHEBI:78488"/>
    </reaction>
    <physiologicalReaction direction="left-to-right" evidence="23">
        <dbReference type="Rhea" id="RHEA:41921"/>
    </physiologicalReaction>
</comment>
<comment type="catalytic activity">
    <reaction evidence="15">
        <text>(3R)-hydroxyhexanoyl-[ACP] = (2E)-hexenoyl-[ACP] + H2O</text>
        <dbReference type="Rhea" id="RHEA:41828"/>
        <dbReference type="Rhea" id="RHEA-COMP:9630"/>
        <dbReference type="Rhea" id="RHEA-COMP:9631"/>
        <dbReference type="ChEBI" id="CHEBI:15377"/>
        <dbReference type="ChEBI" id="CHEBI:78457"/>
        <dbReference type="ChEBI" id="CHEBI:78458"/>
    </reaction>
    <physiologicalReaction direction="left-to-right" evidence="15">
        <dbReference type="Rhea" id="RHEA:41829"/>
    </physiologicalReaction>
</comment>
<dbReference type="Pfam" id="PF00975">
    <property type="entry name" value="Thioesterase"/>
    <property type="match status" value="1"/>
</dbReference>
<evidence type="ECO:0000256" key="9">
    <source>
        <dbReference type="ARBA" id="ARBA00023194"/>
    </source>
</evidence>
<comment type="catalytic activity">
    <reaction evidence="42">
        <text>hexadecanoyl-[ACP] + H2O = hexadecanoate + holo-[ACP] + H(+)</text>
        <dbReference type="Rhea" id="RHEA:41932"/>
        <dbReference type="Rhea" id="RHEA-COMP:9652"/>
        <dbReference type="Rhea" id="RHEA-COMP:9685"/>
        <dbReference type="ChEBI" id="CHEBI:7896"/>
        <dbReference type="ChEBI" id="CHEBI:15377"/>
        <dbReference type="ChEBI" id="CHEBI:15378"/>
        <dbReference type="ChEBI" id="CHEBI:64479"/>
        <dbReference type="ChEBI" id="CHEBI:78483"/>
        <dbReference type="EC" id="3.1.2.14"/>
    </reaction>
    <physiologicalReaction direction="left-to-right" evidence="42">
        <dbReference type="Rhea" id="RHEA:41933"/>
    </physiologicalReaction>
</comment>
<dbReference type="NCBIfam" id="NF045894">
    <property type="entry name" value="PKS_plus_SDR"/>
    <property type="match status" value="2"/>
</dbReference>
<evidence type="ECO:0000256" key="43">
    <source>
        <dbReference type="ARBA" id="ARBA00048935"/>
    </source>
</evidence>
<feature type="domain" description="Carrier" evidence="55">
    <location>
        <begin position="2806"/>
        <end position="2881"/>
    </location>
</feature>
<evidence type="ECO:0000256" key="47">
    <source>
        <dbReference type="ARBA" id="ARBA00049263"/>
    </source>
</evidence>
<dbReference type="InterPro" id="IPR042104">
    <property type="entry name" value="PKS_dehydratase_sf"/>
</dbReference>
<evidence type="ECO:0000256" key="19">
    <source>
        <dbReference type="ARBA" id="ARBA00023399"/>
    </source>
</evidence>
<dbReference type="InterPro" id="IPR014031">
    <property type="entry name" value="Ketoacyl_synth_C"/>
</dbReference>
<feature type="compositionally biased region" description="Low complexity" evidence="54">
    <location>
        <begin position="4032"/>
        <end position="4050"/>
    </location>
</feature>
<accession>A0ABY5VNA7</accession>
<comment type="catalytic activity">
    <reaction evidence="49">
        <text>3-oxooctanoyl-[ACP] + NADPH + H(+) = (3R)-hydroxyoctanoyl-[ACP] + NADP(+)</text>
        <dbReference type="Rhea" id="RHEA:41840"/>
        <dbReference type="Rhea" id="RHEA-COMP:9633"/>
        <dbReference type="Rhea" id="RHEA-COMP:9634"/>
        <dbReference type="ChEBI" id="CHEBI:15378"/>
        <dbReference type="ChEBI" id="CHEBI:57783"/>
        <dbReference type="ChEBI" id="CHEBI:58349"/>
        <dbReference type="ChEBI" id="CHEBI:78460"/>
        <dbReference type="ChEBI" id="CHEBI:78461"/>
    </reaction>
    <physiologicalReaction direction="left-to-right" evidence="49">
        <dbReference type="Rhea" id="RHEA:41841"/>
    </physiologicalReaction>
</comment>
<dbReference type="SMART" id="SM00825">
    <property type="entry name" value="PKS_KS"/>
    <property type="match status" value="5"/>
</dbReference>
<comment type="catalytic activity">
    <reaction evidence="50">
        <text>butanoyl-[ACP] + malonyl-[ACP] + H(+) = 3-oxohexanoyl-[ACP] + holo-[ACP] + CO2</text>
        <dbReference type="Rhea" id="RHEA:41820"/>
        <dbReference type="Rhea" id="RHEA-COMP:9623"/>
        <dbReference type="Rhea" id="RHEA-COMP:9628"/>
        <dbReference type="Rhea" id="RHEA-COMP:9629"/>
        <dbReference type="Rhea" id="RHEA-COMP:9685"/>
        <dbReference type="ChEBI" id="CHEBI:15378"/>
        <dbReference type="ChEBI" id="CHEBI:16526"/>
        <dbReference type="ChEBI" id="CHEBI:64479"/>
        <dbReference type="ChEBI" id="CHEBI:78449"/>
        <dbReference type="ChEBI" id="CHEBI:78454"/>
        <dbReference type="ChEBI" id="CHEBI:78456"/>
    </reaction>
    <physiologicalReaction direction="left-to-right" evidence="50">
        <dbReference type="Rhea" id="RHEA:41821"/>
    </physiologicalReaction>
</comment>
<comment type="catalytic activity">
    <reaction evidence="30">
        <text>(2E)-hexadecenoyl-[ACP] + NADPH + H(+) = hexadecanoyl-[ACP] + NADP(+)</text>
        <dbReference type="Rhea" id="RHEA:41912"/>
        <dbReference type="Rhea" id="RHEA-COMP:9651"/>
        <dbReference type="Rhea" id="RHEA-COMP:9652"/>
        <dbReference type="ChEBI" id="CHEBI:15378"/>
        <dbReference type="ChEBI" id="CHEBI:57783"/>
        <dbReference type="ChEBI" id="CHEBI:58349"/>
        <dbReference type="ChEBI" id="CHEBI:78481"/>
        <dbReference type="ChEBI" id="CHEBI:78483"/>
    </reaction>
    <physiologicalReaction direction="left-to-right" evidence="30">
        <dbReference type="Rhea" id="RHEA:41913"/>
    </physiologicalReaction>
</comment>
<feature type="domain" description="Carrier" evidence="55">
    <location>
        <begin position="7603"/>
        <end position="7678"/>
    </location>
</feature>
<feature type="domain" description="Carrier" evidence="55">
    <location>
        <begin position="1279"/>
        <end position="1354"/>
    </location>
</feature>
<keyword evidence="6" id="KW-0808">Transferase</keyword>
<dbReference type="InterPro" id="IPR014030">
    <property type="entry name" value="Ketoacyl_synth_N"/>
</dbReference>
<dbReference type="InterPro" id="IPR029058">
    <property type="entry name" value="AB_hydrolase_fold"/>
</dbReference>
<comment type="catalytic activity">
    <reaction evidence="27">
        <text>tetradecanoyl-[ACP] + malonyl-[ACP] + H(+) = 3-oxohexadecanoyl-[ACP] + holo-[ACP] + CO2</text>
        <dbReference type="Rhea" id="RHEA:41900"/>
        <dbReference type="Rhea" id="RHEA-COMP:9623"/>
        <dbReference type="Rhea" id="RHEA-COMP:9648"/>
        <dbReference type="Rhea" id="RHEA-COMP:9649"/>
        <dbReference type="Rhea" id="RHEA-COMP:9685"/>
        <dbReference type="ChEBI" id="CHEBI:15378"/>
        <dbReference type="ChEBI" id="CHEBI:16526"/>
        <dbReference type="ChEBI" id="CHEBI:64479"/>
        <dbReference type="ChEBI" id="CHEBI:78449"/>
        <dbReference type="ChEBI" id="CHEBI:78477"/>
        <dbReference type="ChEBI" id="CHEBI:78478"/>
    </reaction>
    <physiologicalReaction direction="left-to-right" evidence="27">
        <dbReference type="Rhea" id="RHEA:41901"/>
    </physiologicalReaction>
</comment>
<reference evidence="58" key="1">
    <citation type="submission" date="2021-04" db="EMBL/GenBank/DDBJ databases">
        <authorList>
            <person name="Hartkoorn R.C."/>
            <person name="Beaudoing E."/>
            <person name="Hot D."/>
        </authorList>
    </citation>
    <scope>NUCLEOTIDE SEQUENCE</scope>
    <source>
        <strain evidence="58">NRRL B-16292</strain>
    </source>
</reference>
<feature type="domain" description="PKS/mFAS DH" evidence="57">
    <location>
        <begin position="6517"/>
        <end position="6791"/>
    </location>
</feature>
<protein>
    <submittedName>
        <fullName evidence="58">SDR family NAD(P)-dependent oxidoreductase</fullName>
    </submittedName>
</protein>
<comment type="catalytic activity">
    <reaction evidence="21">
        <text>(3R)-hydroxybutanoyl-[ACP] = (2E)-butenoyl-[ACP] + H2O</text>
        <dbReference type="Rhea" id="RHEA:41808"/>
        <dbReference type="Rhea" id="RHEA-COMP:9626"/>
        <dbReference type="Rhea" id="RHEA-COMP:9627"/>
        <dbReference type="ChEBI" id="CHEBI:15377"/>
        <dbReference type="ChEBI" id="CHEBI:78451"/>
        <dbReference type="ChEBI" id="CHEBI:78453"/>
    </reaction>
    <physiologicalReaction direction="left-to-right" evidence="21">
        <dbReference type="Rhea" id="RHEA:41809"/>
    </physiologicalReaction>
</comment>
<evidence type="ECO:0000256" key="32">
    <source>
        <dbReference type="ARBA" id="ARBA00047953"/>
    </source>
</evidence>
<evidence type="ECO:0000256" key="45">
    <source>
        <dbReference type="ARBA" id="ARBA00049109"/>
    </source>
</evidence>
<proteinExistence type="predicted"/>
<dbReference type="SUPFAM" id="SSF47336">
    <property type="entry name" value="ACP-like"/>
    <property type="match status" value="5"/>
</dbReference>
<dbReference type="Pfam" id="PF14765">
    <property type="entry name" value="PS-DH"/>
    <property type="match status" value="2"/>
</dbReference>
<dbReference type="PANTHER" id="PTHR43775:SF51">
    <property type="entry name" value="INACTIVE PHENOLPHTHIOCEROL SYNTHESIS POLYKETIDE SYNTHASE TYPE I PKS1-RELATED"/>
    <property type="match status" value="1"/>
</dbReference>
<gene>
    <name evidence="58" type="ORF">Dfulv_29085</name>
</gene>
<dbReference type="InterPro" id="IPR015083">
    <property type="entry name" value="NorB/c/GfsB-D-like_docking"/>
</dbReference>
<feature type="active site" description="Proton acceptor; for dehydratase activity" evidence="53">
    <location>
        <position position="3786"/>
    </location>
</feature>
<keyword evidence="5" id="KW-0597">Phosphoprotein</keyword>
<evidence type="ECO:0000256" key="44">
    <source>
        <dbReference type="ARBA" id="ARBA00049019"/>
    </source>
</evidence>
<dbReference type="PROSITE" id="PS01162">
    <property type="entry name" value="QOR_ZETA_CRYSTAL"/>
    <property type="match status" value="1"/>
</dbReference>
<dbReference type="SUPFAM" id="SSF53474">
    <property type="entry name" value="alpha/beta-Hydrolases"/>
    <property type="match status" value="1"/>
</dbReference>
<dbReference type="PANTHER" id="PTHR43775">
    <property type="entry name" value="FATTY ACID SYNTHASE"/>
    <property type="match status" value="1"/>
</dbReference>
<organism evidence="58 59">
    <name type="scientific">Dactylosporangium fulvum</name>
    <dbReference type="NCBI Taxonomy" id="53359"/>
    <lineage>
        <taxon>Bacteria</taxon>
        <taxon>Bacillati</taxon>
        <taxon>Actinomycetota</taxon>
        <taxon>Actinomycetes</taxon>
        <taxon>Micromonosporales</taxon>
        <taxon>Micromonosporaceae</taxon>
        <taxon>Dactylosporangium</taxon>
    </lineage>
</organism>
<feature type="domain" description="Ketosynthase family 3 (KS3)" evidence="56">
    <location>
        <begin position="5628"/>
        <end position="6054"/>
    </location>
</feature>
<dbReference type="Gene3D" id="3.40.366.10">
    <property type="entry name" value="Malonyl-Coenzyme A Acyl Carrier Protein, domain 2"/>
    <property type="match status" value="5"/>
</dbReference>
<keyword evidence="11" id="KW-0511">Multifunctional enzyme</keyword>
<comment type="pathway">
    <text evidence="2">Antibiotic biosynthesis.</text>
</comment>
<dbReference type="CDD" id="cd05195">
    <property type="entry name" value="enoyl_red"/>
    <property type="match status" value="1"/>
</dbReference>
<comment type="catalytic activity">
    <reaction evidence="25">
        <text>a (3R)-hydroxyacyl-[ACP] + NADP(+) = a 3-oxoacyl-[ACP] + NADPH + H(+)</text>
        <dbReference type="Rhea" id="RHEA:17397"/>
        <dbReference type="Rhea" id="RHEA-COMP:9916"/>
        <dbReference type="Rhea" id="RHEA-COMP:9945"/>
        <dbReference type="ChEBI" id="CHEBI:15378"/>
        <dbReference type="ChEBI" id="CHEBI:57783"/>
        <dbReference type="ChEBI" id="CHEBI:58349"/>
        <dbReference type="ChEBI" id="CHEBI:78776"/>
        <dbReference type="ChEBI" id="CHEBI:78827"/>
        <dbReference type="EC" id="1.1.1.100"/>
    </reaction>
    <physiologicalReaction direction="right-to-left" evidence="25">
        <dbReference type="Rhea" id="RHEA:17399"/>
    </physiologicalReaction>
</comment>
<feature type="domain" description="Carrier" evidence="55">
    <location>
        <begin position="5533"/>
        <end position="5608"/>
    </location>
</feature>
<dbReference type="SUPFAM" id="SSF55048">
    <property type="entry name" value="Probable ACP-binding domain of malonyl-CoA ACP transacylase"/>
    <property type="match status" value="5"/>
</dbReference>
<comment type="catalytic activity">
    <reaction evidence="18">
        <text>(3R)-hydroxytetradecanoyl-[ACP] = (2E)-tetradecenoyl-[ACP] + H2O</text>
        <dbReference type="Rhea" id="RHEA:41892"/>
        <dbReference type="Rhea" id="RHEA-COMP:9646"/>
        <dbReference type="Rhea" id="RHEA-COMP:9647"/>
        <dbReference type="ChEBI" id="CHEBI:15377"/>
        <dbReference type="ChEBI" id="CHEBI:78474"/>
        <dbReference type="ChEBI" id="CHEBI:78475"/>
    </reaction>
    <physiologicalReaction direction="left-to-right" evidence="18">
        <dbReference type="Rhea" id="RHEA:41893"/>
    </physiologicalReaction>
</comment>
<dbReference type="InterPro" id="IPR014043">
    <property type="entry name" value="Acyl_transferase_dom"/>
</dbReference>
<dbReference type="InterPro" id="IPR020807">
    <property type="entry name" value="PKS_DH"/>
</dbReference>
<feature type="active site" description="Proton acceptor; for dehydratase activity" evidence="53">
    <location>
        <position position="6549"/>
    </location>
</feature>
<keyword evidence="59" id="KW-1185">Reference proteome</keyword>
<dbReference type="Gene3D" id="3.40.50.720">
    <property type="entry name" value="NAD(P)-binding Rossmann-like Domain"/>
    <property type="match status" value="4"/>
</dbReference>
<evidence type="ECO:0000256" key="30">
    <source>
        <dbReference type="ARBA" id="ARBA00047810"/>
    </source>
</evidence>
<dbReference type="InterPro" id="IPR016036">
    <property type="entry name" value="Malonyl_transacylase_ACP-bd"/>
</dbReference>
<evidence type="ECO:0000256" key="40">
    <source>
        <dbReference type="ARBA" id="ARBA00048650"/>
    </source>
</evidence>
<evidence type="ECO:0000256" key="20">
    <source>
        <dbReference type="ARBA" id="ARBA00023401"/>
    </source>
</evidence>
<comment type="catalytic activity">
    <reaction evidence="44">
        <text>(2E)-octadecenoyl-[ACP] + NADPH + H(+) = octadecanoyl-[ACP] + NADP(+)</text>
        <dbReference type="Rhea" id="RHEA:41928"/>
        <dbReference type="Rhea" id="RHEA-COMP:9655"/>
        <dbReference type="Rhea" id="RHEA-COMP:9656"/>
        <dbReference type="ChEBI" id="CHEBI:15378"/>
        <dbReference type="ChEBI" id="CHEBI:57783"/>
        <dbReference type="ChEBI" id="CHEBI:58349"/>
        <dbReference type="ChEBI" id="CHEBI:78489"/>
        <dbReference type="ChEBI" id="CHEBI:78495"/>
    </reaction>
    <physiologicalReaction direction="left-to-right" evidence="44">
        <dbReference type="Rhea" id="RHEA:41929"/>
    </physiologicalReaction>
</comment>
<comment type="function">
    <text evidence="22">Fatty acid synthetase is a multifunctional enzyme that catalyzes the de novo biosynthesis of long-chain saturated fatty acids starting from acetyl-CoA and malonyl-CoA in the presence of NADPH. This multifunctional protein contains 7 catalytic activities and a site for the binding of the prosthetic group 4'-phosphopantetheine of the acyl carrier protein ([ACP]) domain.</text>
</comment>
<keyword evidence="4" id="KW-0596">Phosphopantetheine</keyword>
<comment type="cofactor">
    <cofactor evidence="1">
        <name>pantetheine 4'-phosphate</name>
        <dbReference type="ChEBI" id="CHEBI:47942"/>
    </cofactor>
</comment>
<keyword evidence="8" id="KW-0663">Pyridoxal phosphate</keyword>
<sequence length="7984" mass="825862">MNEDKLRDYLKWVTNDLHQTRLRLRELEAAQQEPIAIVAMGCRFPGGVRSPEDLWRLLLDGRDALTGFPADRGWDLGTLFDDDPERQGTTYARVGGFLDGVAGFDAELFGISPREALAMDPQQRLLLETSWELFERAGLDPHSLKGTPTGVFVGTNGQEYLNLLTRAEENVEGYLGTGNAASVVSGRISYTFGLEGPAVTVDTACSASLVALHLATTALRRGECSLAVAGGATVMSTPGVFVEFSRQRGLAVDGRCKAFSDDADGTGWGEGVGLLLLERLSDARRNGHPVLAVVKGSAVNQDGASNGLTAPNGPSQQRVIRAALAAAGVAASEVDVVEAHGTGTALGDPIEAQALLATYGQDRSPDHPLWLGSVKSNLGHTQAAAGVAGIIKMVQAMRHGVLPPTLHVSAPSSHVDWSAGAVELLTSARDWPAVERPRRAGVSSFGVSGTNAHVILEQAPEPEPAAEPSRAVLPVVPWPVSAHTEPGLDAQVTRLRSVAADPVDVGFSLATTRARFDHRAVLLGGTVVRGRVRDGRNAMLFTGQGAQWSGMGRGLYEAFPVFAAAYDAVCDQIEGLRSAEGPVLDETRWTQPALFAFEVAAYRLLESWGLTPDYLLGHSIGELAAAHVAGVWDLEGACRIVEARGRLMQALPSGGAMIAVQASEEAVRAALVDGAEIAAVNGPDAVVLSGDEDAVEAVAASLNVKSKRLRVSHAFHSARMDGMLAEFRAVVAAVPAREPVIPVVPAGDGHFTDPDYWVRQVRGTVRFADGVATLRASGVSRFLEVGPDGVLSALVEDGIPVARKGRDEVTTFLTAVARAHVSGWSPDWTRVFGNAAVVELPTYAFQRQRYWPTLHPKSTVDNWCYREIWKPLAVTGRLAGRWAVVGAGAVPIAEALTAAGAVPVVVSSPHEIPIGEVAGVVALVDDAVAALAVVQAGVSAPLWCVTRGADDVWGLGRVAALEYPDRWGGLVDLPAEPSAADLVALCGVLGGAEDQVRIRDGVASGRRLVRAVVTGPEWRPRGTVLVTGGTGALGGHVAGWLLASGAERVVLASRRGGVSDDERVVFAACDVTDGQAVHDLVGRYVPSAVVHAAGVVDDGVIDGLTPERMAAVAAAKVDGARHLDEATRGLRLDAFVLFSSFAGAVGSAGQANYAAANAALDGIARGRRAAGLPAVSIAWGTWAGDGMAGGHEVAERHRRGGVRPMPPDLAVTALARAATGTEANPVVADVDWDRFGPAFTANRPAPLIEELLPAVAGRPDSGGSLADRLLALPGGEREALLLDIVRERAAAVLGHADPAAVGPDRAFRDLGFDSLTAVEFRNTLAAAGGLTLPSTLVFDYPTPTGLARYLLEQLVGPSEDPGGSRAGRTAAPADEPIAIVAMAGRFPGGVRTPEDLWELLAAGRDGLGEFPADRGWDLDGLFDPDPDRIGTSYTRVGGFLDEVAGFDAGFFGVSPREALAMDPQQRLLLETAWEVFERAGVDPHSLKGTPTGVFVGTNGQDYPAVLAHGTENVEGYQGTGNAASVVSGRISYTFGLEGPAVTVDTACSSSLVALHLAVQSLRRGESGLAVAGGVTVMSTPGLFVEFSRQRGLAVDGRCKAFSDDADGTGWGEGVGLLLLERLSDARRNGHPVLAVVKGSAVNQDGASNGLTAPNGPSQQRVIRAALAAAGLEASEVDVVEAHGTGTALGDPIEAQALLATYGQHRDRPLWLGSVKSNLGHTQAAAGVAGVMKMVLALRHRTLPRTLHVTAPSSHVDWSAGAVELLAEARDWPVTDRPRRAGVSSFGVSGTNAHVILEEAPVAAEPEPGEPAAVPPAVTWLLSARTGEALRAQAGRLRSYVVEHPGLDAVDVGHALVTTRAALEHRAAVVGTGREALLRALGDLADGAPSGDVVTGRARPAGKVAFLFPGQGSQWAGMALGLLDTEPVFADHIARCEAALAPHVDWRLTAVLRGEPGAASLDRVDVVQPVLFAVMVSLAAVWRARGVEPSAVVGHSQGEIAAACVAGVLSLDDAARVVALRSKALLALSGRGGMMSVSAPLAEVERRIAAWDGRLSVAAVNGPASIVVSGDVDAVDGLLAACAADDVRARRIDVDYASHSAHVEAIRGTLLDVLAPVVPRDGAVAFRSTVDGDHAGLTVGSAGYWYANLRHTVAFEPVVRSLAAAGYTAFVEVSPHPVVTVGVQETLDDLGADAVVTGTLRRDDGGPARVLASLAQLWTHGGPADWSAVLAGTGAPAVPLPTYPFQHERYWPTLVPGPTGAATAYDSRFWDAVERADAGGLADALHVDHAVLEPLLPALVTWHREQRTGATADVWRYRTVWKPLTSAPGPGPDGRWIALVSGDTGATVLDGLAALGVDLAVVPVDAATADRAALSAAVAGVAGPAGVLSLLALDDRPRADVPALRAGTAATLLLAQALDDLAVDAPLWCLTAGAVSTGAADPVRAVDQAAVWGLGRVVALEQPTRWGGLVDLPDGTDTAAVRRLAAVLAGGTGEDQVAVRASGTLVRRLTPAPAPAGTDDWRPTGTVLVTGGTGALGARVASWLAGRGAERLVLVSRRGPDAPGAAELTADLAALGAAVTVVACDLADRSAVAGMLAAVERDGPPVRAVVHAAGLPQSQPLPGMSLDDFAAVYAGKAAGARHLGTLLAGRDLDAFILFSSIAAAWGSGGQAAYAAGNAVLDAVAQELRGQGHPATSVQWGAWAGSGMAADDTSRDALLRRGIRPMSPDTALAALQRAVAGREPVITVADVDWARFVPAFTAARPSPLLADLPGVADLTAAAGAPADGAAGNALRDRLAPLVATERDAALLDLVRAEAAAVLRHQDTGTVEPSRPFRDLGFDSLTAVELRNRLVTATGLRLPATLVFDHPTARDVAAHLGAQLFGAAAGPEGAAAVPERADEPIAIVAMSCRFPGGVGSAEDLWRLVEAGTDAVGAMPADRGWDIKGLYGPSADGRSTTTEGGFLDGAALFDAGLFNISPREALAMDPQQRLLLETSWELFERAGLDPAALRGSPTGVFVGASPSGYAAGLTTVPDELAGHLLTGNSGSVLSGRLSYTYGLEGPAVTVDTACSSSLVALHLAVQALRRGECGLAVAGGVTVMATPGVFAEFSRQGGLAAQGRCKAFADDADGTGWGEGVGLLLVERLSDARRNGHPILAVVKGSAVNQDGASNGLTAPNGPSQQRVIRAALAAAGLEASEVDAVEAHGTGTTLGDPIEAQALLATYGQDRSPDRPLWLGSVKSNIGHTQAAAGVAGVIKTVMALRHAHLPRTLHVTAPSSKVDWSAGSVELLTEARDWPAVERPRRAAVSAFGVSGTNAHVILEAAPEQADVLPGPGLPVVAWPLSARGTRALRDQADRLRALVTERTDLDPDDVGATLGAARAHLEHRAVVLGAERAALLAGLGHLDGAGVVRGQVREGGSAILFTGQGAQRPGMGRGLYEAFPVFAAAYDEVCFLVEGLRDVDGPALDETRWTQPALFAFEVAAYRLLESWGLTPDYLLGHSIGELAAAHVAGVWDLEGACRIVEARGRLMQALPPGGAMIAVQASEDAVRAALVDGASIAAVNGPDAVVVSGDEAAVEAVAAALNVKTKRLRVSHAFHSHRMDGMLGEFRTVVAAVPARKPVIPVVPTSDGDMTDPDYWVRQVRGTVRFADGVATLRARNVTHFLEAGPDGVLSALVDDGIPVARKDRDEATTFMTAVARAHVTGWSPDWAKVFAGARRTDLPTYAFQRQRYWLDGPTGGTDPAAFGQRATDHPLLGAAVPVAGGDGVLLTGRATLQRHPWLAEHVVHGVAYVPGAVLVDLAVRAADEVGCDRVDELVVETSLPVPADGTVELQAAVGPADAAGARPVTLFSRTGGAGWTRHAHGTLTRGPAPTADPLGQWPPAGAEPVPVDTLYERWAEAGFAYGPAFRGLRAAWKTGGAVYAEVEVPQQPGDAGFGLRPALLDAALHALALGALPGLDGDLLPFAWNGFTLHATGAERLRVRLTATGRPGTVTVLLADPTGAPVATADALVMRPTTVPAVRPDRPETVTGAAAPARRRAATTAAAAPPADGLAGRLAGLAEPDRQQLLVDLVRERTAAVLGYADAGDVDADQPFKNLGVNSLTAVELRNALTEATGMRLPATLVFDRPTPAAVATHLHHELLGRPEADTAPVVAPATVDEPIAIVGLGCRFPGGVQTPDDLWDLVLSGGDAISGFPTNRGWDLEALYNPDPDAPGTCYAQGGGFLHDAGDFDPAFFGISPREALAMDPQHRILLELSWEALEHAGFDPVALRGSQTGVFAGVTYQDYVGLLMLAKERAEGLIGSGNSFSVLSGRIAYSLGLEGPAVSVDTACSSSLVALHWAIQSLRAGDCTLALAGGVTVMSTPVSLIDYSRQRALAPDGRCKPFSAAADGASWSEGAGMVVLERLSDARRLGHRVLAVIRGSAVNQDGASNGLTAPNGPAQQRVIRRALANARLAPADVDAVEAHGTGTPLGDPIEAQALLATYGQGRDPGRPLWLGSLKSNIGHPQAAAGVAGIIKMVQALRHGVLPPTLHVTEPSPHVDWSAGAVELLTEAREWPSAGRPRRAGVSSFGMSGTNAHVILEQAPEAEPAAADREVLPVVPWPVSARTEAGVDAQVERLRSVDADPVDVGFSLATTRTQFDHRAVLLGETVIRGQARKGASAMLFTGQGAQWSGMGRGLYEAFPVFAAAYDAVCDRIEGLRDVDGAVLDETRWTQPALFAFEVAAYRLLESWGLKPDFLLGHSIGELAAAHVAGVWDLEGSCRIVEARGRLMQALPSGGAMIAVQADEATVRAALVDGVSIAAVNGPDAVVLSGDEDAVEAVAASLNVKSKRLRVSHAFHSHRMDGMLEEFRAVVAAVPVREPVIPVVPAADGDFTDPDYWVRQVRGTVRFADGVATLRASGVSRFLEVGPDGVLSALVEDGIPVARKGRDEVTTFLTAVARAHVSGWSPDWTKMFGNAAVVELPTYGFQRQRYWPTIETAPTGTTAADPADARFWDAVERADVAALTGTLQVDADALAPLLPALTAWRRRKDERVTVDAWRYRIRWRPADEPESALTGTWLVVHPGGTGHLDGVVAGLRRAGATVVTVAASAGDSRQTLAALLGEQPAGLAGIVSLMALAEPGAAEVPAALAATTALVQALADLGLDAPLWCVTSGAVSIGASDPLRDAVQAGVWGLGRAAALEYPQLWGGLVDVPATLDERSAQRLAAVLSGQAEDQLAIRPSGVFVRRLVHAPAPDRGTGEAWRPRGTALVTGGTGALGAHVARWLAGSGAEHLVLTSRRGEGAPGVAELRDELTALGTRVTVAACDVADRAAVAALLGTLPDLRVVVHAAGVPQSAVLDGMSPADFGAVYAPKAAGARHLDELLGDRELDAFVLFSSISATWGSGGQAAYAAANAVLDGVAQHRRARGLAGTAVAWGPWGGGGMVTAEEGTEEFLRRRGLRVLDPDRAVTALRGALDLNETAVTVADVDWAKFAPGFTGSRPSPLLGDLPAVAALDAADDPAATAAAGTLRDRLAGLAAADRVAELLDLVRTEAATALGHTGADAVDAGQAFRDLGFDSLTAVELRNRLNATTGLKLPATLLFDHPTAAALAEHLAGELGGELGGGPAAVVAPAGDRSGEPIAIVSMSCRFPGGVRSPEALWDLVAGGGDAVTPFPADRGWDTEALYDPDPDHPGTSYVREGAFLDGVADFDPQFFGISPREALTMDPQQRLLLEVAWEAFERAGIDPGSVRGERIGVFAGTNGQDYIATLAAASAFDEGYVGTGNTAAVMSGRISYTLGLEGPAVTVDTACSSSLVAMHWAAQALRNGECELALAGGVTVMTTPGSFIAFSRQRGLAADGRCKAFSAEADGTNWGEGAGLVLLERLSDARRNGHRVLAVIRAGGVNQDGASNGLTAPNGPAQQRLIRQVLATAGLRPADVDLLEAHGTGTSLGDPIEAQALLATYGQDRDPDRPLWLGSVKSNIGHTQAAAGVAGVIKAVQALRHRVLPPTLHAGTPSQHVDWTAGAVRLLTGAVDWQSGAGPRRAGVSAFGISGTNAHLILEEAPDPAEATPESTGQAVAWMLSGRGADALAAQAAALAGHLDDHPGERPEDVAATLAAGRALLADRAAVVGADRDELIAGLRAVAAGTGHPAVLRAAPARSGRTAVLFTGQGAQREGMGRELYDRYPVFAAAFDAACARFDTALDRPLRDVAFAGGPLLDRTGFTQPALFAFELAMFRLAESVGLVADAVLGHSVGELVAAHVAGVFDLDDACRLVAARAALMEALPGGGAMVAVQATEDEVRPLLDDTAGIAAVNGASAVVVSGDEPAVERIAAHFTAAGRRARRLRVSHAFHSPRMDGMLADFGRVAASVTYAPPRLPVVSNLSGALATAAELTDPGYWVRHVREAVRFADGVAALRAAGYTRFVEVGPDAVLTAMAQDDLPGDALCVALSRRDRPEDEAFLRGVAQLVAAGAGADRRAAFTVPGARVIDLPTYAFRRQRYWPRTGTAAGTDLTAAGLDAAGHPLLGAAVTLADAGTVLLTGRLSLRTHPWLADHALPGAAILPGTALLELALRAGDEAGCPVVEELTLAAPLPLPERGAVEVQVRAEAADESGRRQVTVHARTAGGDQPWTLHATGVLAQDGPGPTSGAAAVWPPAGAAPVPLDGFYEGLAEAGFRYGPVFRGLRGVWRAGADVHAEVVLPAPADEDAGRYAAHPALLDAALHAVAFTGLGRTDRGRLPFAWSGVTVHATGATRLRVTLRTLGPDAVSLDVTDPAGAPVATVASLTLRELAAAVPSTAEVPDGLLRLDWPALRLTPGEPRALRWAVVGEDPLGFGAAADAAGVHLESYADLTALAGAAAGGAPVPAAVFVVCSGRLAADPAQAAHALTARALDAVRAWLDAPAFAASRLVFLTRGAVGDDVRDPAAAAVHGLVRSARSENPGRFALVDLDTSAESLAVLPAALDSDEDDLLIQHGTVRVPRLAQVSGHDELVPPAGAGAWRLAVGAQGTLETLALEPAEEATGALRPGQVRIRVRAAGVNFRDVLNALGMYPGEAGALGQEGAGVVTEVGPGVSGFAVGDRVMGMFPGAFGPVAVADHRMVVAVPDGWSDTRAASVPLVFLTAYYALVELGDLRPGQRVLVHAAAGGVGMAAVQLARHLGAEVFATAGQGKWPVVHGLGVDADHLASSRTLGFAGEFLARTAGEGVDLVLNALARDFVDASLRLLPRGGRFLEMGKTDVRDADAVAAAHPGVEYQAFDLIEAGPDRIGAMLRELVTLFDRGVLEPLPVTAADVRRARDAFRYISQTRHVGKVVLTVPEALPAPWRPDGTVLVTGGTGGLGAELARHLATRHGVRHLLLASRSGERAAGADMLRAELAGHGTEVTVAACDVTDRDAVAGLLAAIPADRPLTAIVHTAGVLDDATVGTLDAARLAAVLRPKVDAVTHLDALTAGHDLAAFVVYSSVSGMVGGAGQANYAAANAFLDAWAAGRAARGLPATALAWGPWVTGSGMTSELSDADVRRMSRGGLVPLDAARGLALFDAALGRAEPLAVPMRVDANALRELGDGVAPLLRGLVRGPARRTAARGPAAPVSLLDRLAGRSAEEREALLLEAIRTQVATVLGFTTPDAVQPAQSLLEAGFDSLTAVELRNRLGAATGLRLPPTLVFDHPTPAALAAHLLGELAGTAQTPAAAPAAAGPPAAQEDGIGALFRTACRNGQVDQGYALLRSAAALRPAFKTRADFGRELQPVKLASGAAERPVLVCFSSFVALAGVHQYARLAAGFRETFDVWALSVPGFLTGERLPATWETVTDMQAELVGECVGGRPAVLLGSSGGGLLAHAAASRLQELGTPAAGVVLLDTYPATEDSPLAKFQAELIDGMFDRQGLFATLDSARLTAMSWYFDLFAGWRPAPLAASSLLLRSSEPIVAAGPDGPYSREEWQTSWQDADTTIDVPGNHFTMMEHHAGTTAEAVRRWVDSAVAPERAER</sequence>
<dbReference type="InterPro" id="IPR049900">
    <property type="entry name" value="PKS_mFAS_DH"/>
</dbReference>
<dbReference type="Gene3D" id="3.30.70.3290">
    <property type="match status" value="5"/>
</dbReference>
<feature type="domain" description="Ketosynthase family 3 (KS3)" evidence="56">
    <location>
        <begin position="1374"/>
        <end position="1798"/>
    </location>
</feature>
<feature type="domain" description="Ketosynthase family 3 (KS3)" evidence="56">
    <location>
        <begin position="32"/>
        <end position="458"/>
    </location>
</feature>
<evidence type="ECO:0000256" key="3">
    <source>
        <dbReference type="ARBA" id="ARBA00005189"/>
    </source>
</evidence>
<evidence type="ECO:0000256" key="16">
    <source>
        <dbReference type="ARBA" id="ARBA00023388"/>
    </source>
</evidence>
<evidence type="ECO:0000256" key="14">
    <source>
        <dbReference type="ARBA" id="ARBA00023351"/>
    </source>
</evidence>
<name>A0ABY5VNA7_9ACTN</name>
<evidence type="ECO:0000256" key="13">
    <source>
        <dbReference type="ARBA" id="ARBA00023332"/>
    </source>
</evidence>
<comment type="catalytic activity">
    <reaction evidence="48">
        <text>3-oxohexadecanoyl-[ACP] + NADPH + H(+) = (3R)-hydroxyhexadecanoyl-[ACP] + NADP(+)</text>
        <dbReference type="Rhea" id="RHEA:41904"/>
        <dbReference type="Rhea" id="RHEA-COMP:9649"/>
        <dbReference type="Rhea" id="RHEA-COMP:9650"/>
        <dbReference type="ChEBI" id="CHEBI:15378"/>
        <dbReference type="ChEBI" id="CHEBI:57783"/>
        <dbReference type="ChEBI" id="CHEBI:58349"/>
        <dbReference type="ChEBI" id="CHEBI:78478"/>
        <dbReference type="ChEBI" id="CHEBI:78480"/>
    </reaction>
    <physiologicalReaction direction="left-to-right" evidence="48">
        <dbReference type="Rhea" id="RHEA:41905"/>
    </physiologicalReaction>
</comment>
<comment type="catalytic activity">
    <reaction evidence="34">
        <text>hexadecanoyl-[ACP] + malonyl-[ACP] + H(+) = 3-oxooctadecanoyl-[ACP] + holo-[ACP] + CO2</text>
        <dbReference type="Rhea" id="RHEA:41916"/>
        <dbReference type="Rhea" id="RHEA-COMP:9623"/>
        <dbReference type="Rhea" id="RHEA-COMP:9652"/>
        <dbReference type="Rhea" id="RHEA-COMP:9653"/>
        <dbReference type="Rhea" id="RHEA-COMP:9685"/>
        <dbReference type="ChEBI" id="CHEBI:15378"/>
        <dbReference type="ChEBI" id="CHEBI:16526"/>
        <dbReference type="ChEBI" id="CHEBI:64479"/>
        <dbReference type="ChEBI" id="CHEBI:78449"/>
        <dbReference type="ChEBI" id="CHEBI:78483"/>
        <dbReference type="ChEBI" id="CHEBI:78487"/>
    </reaction>
    <physiologicalReaction direction="left-to-right" evidence="34">
        <dbReference type="Rhea" id="RHEA:41917"/>
    </physiologicalReaction>
</comment>
<dbReference type="SMART" id="SM00827">
    <property type="entry name" value="PKS_AT"/>
    <property type="match status" value="5"/>
</dbReference>
<evidence type="ECO:0000256" key="42">
    <source>
        <dbReference type="ARBA" id="ARBA00048704"/>
    </source>
</evidence>
<keyword evidence="10" id="KW-0456">Lyase</keyword>
<comment type="catalytic activity">
    <reaction evidence="38">
        <text>a fatty acyl-[ACP] + malonyl-[ACP] + H(+) = a 3-oxoacyl-[ACP] + holo-[ACP] + CO2</text>
        <dbReference type="Rhea" id="RHEA:22836"/>
        <dbReference type="Rhea" id="RHEA-COMP:9623"/>
        <dbReference type="Rhea" id="RHEA-COMP:9685"/>
        <dbReference type="Rhea" id="RHEA-COMP:9916"/>
        <dbReference type="Rhea" id="RHEA-COMP:14125"/>
        <dbReference type="ChEBI" id="CHEBI:15378"/>
        <dbReference type="ChEBI" id="CHEBI:16526"/>
        <dbReference type="ChEBI" id="CHEBI:64479"/>
        <dbReference type="ChEBI" id="CHEBI:78449"/>
        <dbReference type="ChEBI" id="CHEBI:78776"/>
        <dbReference type="ChEBI" id="CHEBI:138651"/>
        <dbReference type="EC" id="2.3.1.41"/>
    </reaction>
    <physiologicalReaction direction="left-to-right" evidence="38">
        <dbReference type="Rhea" id="RHEA:22837"/>
    </physiologicalReaction>
</comment>
<evidence type="ECO:0000256" key="4">
    <source>
        <dbReference type="ARBA" id="ARBA00022450"/>
    </source>
</evidence>
<dbReference type="InterPro" id="IPR001227">
    <property type="entry name" value="Ac_transferase_dom_sf"/>
</dbReference>
<dbReference type="InterPro" id="IPR011032">
    <property type="entry name" value="GroES-like_sf"/>
</dbReference>
<dbReference type="SMART" id="SM01294">
    <property type="entry name" value="PKS_PP_betabranch"/>
    <property type="match status" value="5"/>
</dbReference>
<feature type="region of interest" description="C-terminal hotdog fold" evidence="53">
    <location>
        <begin position="6653"/>
        <end position="6791"/>
    </location>
</feature>
<comment type="catalytic activity">
    <reaction evidence="14">
        <text>(3R)-hydroxydodecanoyl-[ACP] = (2E)-dodecenoyl-[ACP] + H2O</text>
        <dbReference type="Rhea" id="RHEA:41876"/>
        <dbReference type="Rhea" id="RHEA-COMP:9642"/>
        <dbReference type="Rhea" id="RHEA-COMP:9643"/>
        <dbReference type="ChEBI" id="CHEBI:15377"/>
        <dbReference type="ChEBI" id="CHEBI:78470"/>
        <dbReference type="ChEBI" id="CHEBI:78472"/>
    </reaction>
    <physiologicalReaction direction="left-to-right" evidence="14">
        <dbReference type="Rhea" id="RHEA:41877"/>
    </physiologicalReaction>
</comment>
<evidence type="ECO:0000256" key="10">
    <source>
        <dbReference type="ARBA" id="ARBA00023239"/>
    </source>
</evidence>
<evidence type="ECO:0000256" key="2">
    <source>
        <dbReference type="ARBA" id="ARBA00004792"/>
    </source>
</evidence>
<comment type="catalytic activity">
    <reaction evidence="35">
        <text>(2E)-dodecenoyl-[ACP] + NADPH + H(+) = dodecanoyl-[ACP] + NADP(+)</text>
        <dbReference type="Rhea" id="RHEA:41880"/>
        <dbReference type="Rhea" id="RHEA-COMP:9643"/>
        <dbReference type="Rhea" id="RHEA-COMP:9644"/>
        <dbReference type="ChEBI" id="CHEBI:15378"/>
        <dbReference type="ChEBI" id="CHEBI:57783"/>
        <dbReference type="ChEBI" id="CHEBI:58349"/>
        <dbReference type="ChEBI" id="CHEBI:65264"/>
        <dbReference type="ChEBI" id="CHEBI:78472"/>
    </reaction>
    <physiologicalReaction direction="left-to-right" evidence="35">
        <dbReference type="Rhea" id="RHEA:41881"/>
    </physiologicalReaction>
</comment>
<dbReference type="SMART" id="SM00829">
    <property type="entry name" value="PKS_ER"/>
    <property type="match status" value="1"/>
</dbReference>
<evidence type="ECO:0000256" key="21">
    <source>
        <dbReference type="ARBA" id="ARBA00023402"/>
    </source>
</evidence>
<dbReference type="Pfam" id="PF00109">
    <property type="entry name" value="ketoacyl-synt"/>
    <property type="match status" value="5"/>
</dbReference>
<dbReference type="Gene3D" id="1.10.1200.10">
    <property type="entry name" value="ACP-like"/>
    <property type="match status" value="5"/>
</dbReference>
<dbReference type="InterPro" id="IPR049552">
    <property type="entry name" value="PKS_DH_N"/>
</dbReference>
<dbReference type="PROSITE" id="PS52004">
    <property type="entry name" value="KS3_2"/>
    <property type="match status" value="5"/>
</dbReference>
<dbReference type="Pfam" id="PF08240">
    <property type="entry name" value="ADH_N"/>
    <property type="match status" value="1"/>
</dbReference>
<dbReference type="Proteomes" id="UP001059617">
    <property type="component" value="Chromosome"/>
</dbReference>
<comment type="catalytic activity">
    <reaction evidence="39">
        <text>3-oxohexanoyl-[ACP] + NADPH + H(+) = (3R)-hydroxyhexanoyl-[ACP] + NADP(+)</text>
        <dbReference type="Rhea" id="RHEA:41824"/>
        <dbReference type="Rhea" id="RHEA-COMP:9629"/>
        <dbReference type="Rhea" id="RHEA-COMP:9630"/>
        <dbReference type="ChEBI" id="CHEBI:15378"/>
        <dbReference type="ChEBI" id="CHEBI:57783"/>
        <dbReference type="ChEBI" id="CHEBI:58349"/>
        <dbReference type="ChEBI" id="CHEBI:78456"/>
        <dbReference type="ChEBI" id="CHEBI:78457"/>
    </reaction>
    <physiologicalReaction direction="left-to-right" evidence="39">
        <dbReference type="Rhea" id="RHEA:41825"/>
    </physiologicalReaction>
</comment>
<keyword evidence="9" id="KW-0045">Antibiotic biosynthesis</keyword>
<dbReference type="SMART" id="SM00824">
    <property type="entry name" value="PKS_TE"/>
    <property type="match status" value="1"/>
</dbReference>
<dbReference type="SUPFAM" id="SSF52151">
    <property type="entry name" value="FabD/lysophospholipase-like"/>
    <property type="match status" value="5"/>
</dbReference>
<evidence type="ECO:0000256" key="8">
    <source>
        <dbReference type="ARBA" id="ARBA00022898"/>
    </source>
</evidence>
<comment type="catalytic activity">
    <reaction evidence="33">
        <text>acetyl-[ACP] + malonyl-[ACP] + H(+) = 3-oxobutanoyl-[ACP] + holo-[ACP] + CO2</text>
        <dbReference type="Rhea" id="RHEA:41800"/>
        <dbReference type="Rhea" id="RHEA-COMP:9621"/>
        <dbReference type="Rhea" id="RHEA-COMP:9623"/>
        <dbReference type="Rhea" id="RHEA-COMP:9625"/>
        <dbReference type="Rhea" id="RHEA-COMP:9685"/>
        <dbReference type="ChEBI" id="CHEBI:15378"/>
        <dbReference type="ChEBI" id="CHEBI:16526"/>
        <dbReference type="ChEBI" id="CHEBI:64479"/>
        <dbReference type="ChEBI" id="CHEBI:78446"/>
        <dbReference type="ChEBI" id="CHEBI:78449"/>
        <dbReference type="ChEBI" id="CHEBI:78450"/>
    </reaction>
    <physiologicalReaction direction="left-to-right" evidence="33">
        <dbReference type="Rhea" id="RHEA:41801"/>
    </physiologicalReaction>
</comment>
<dbReference type="Gene3D" id="6.10.140.1830">
    <property type="match status" value="2"/>
</dbReference>
<evidence type="ECO:0000256" key="23">
    <source>
        <dbReference type="ARBA" id="ARBA00047300"/>
    </source>
</evidence>
<dbReference type="Pfam" id="PF16197">
    <property type="entry name" value="KAsynt_C_assoc"/>
    <property type="match status" value="5"/>
</dbReference>
<evidence type="ECO:0000256" key="41">
    <source>
        <dbReference type="ARBA" id="ARBA00048691"/>
    </source>
</evidence>
<dbReference type="PROSITE" id="PS50075">
    <property type="entry name" value="CARRIER"/>
    <property type="match status" value="5"/>
</dbReference>
<dbReference type="RefSeq" id="WP_259856812.1">
    <property type="nucleotide sequence ID" value="NZ_CP073720.1"/>
</dbReference>
<dbReference type="InterPro" id="IPR001031">
    <property type="entry name" value="Thioesterase"/>
</dbReference>
<feature type="domain" description="Ketosynthase family 3 (KS3)" evidence="56">
    <location>
        <begin position="2899"/>
        <end position="3323"/>
    </location>
</feature>
<dbReference type="CDD" id="cd08952">
    <property type="entry name" value="KR_1_SDR_x"/>
    <property type="match status" value="3"/>
</dbReference>
<evidence type="ECO:0000256" key="48">
    <source>
        <dbReference type="ARBA" id="ARBA00049414"/>
    </source>
</evidence>
<dbReference type="SMART" id="SM00823">
    <property type="entry name" value="PKS_PP"/>
    <property type="match status" value="5"/>
</dbReference>
<evidence type="ECO:0000256" key="39">
    <source>
        <dbReference type="ARBA" id="ARBA00048571"/>
    </source>
</evidence>
<evidence type="ECO:0000259" key="55">
    <source>
        <dbReference type="PROSITE" id="PS50075"/>
    </source>
</evidence>
<feature type="region of interest" description="N-terminal hotdog fold" evidence="53">
    <location>
        <begin position="3754"/>
        <end position="3875"/>
    </location>
</feature>
<dbReference type="InterPro" id="IPR041618">
    <property type="entry name" value="PKS_DE"/>
</dbReference>
<comment type="catalytic activity">
    <reaction evidence="28">
        <text>(2E)-butenoyl-[ACP] + NADPH + H(+) = butanoyl-[ACP] + NADP(+)</text>
        <dbReference type="Rhea" id="RHEA:41812"/>
        <dbReference type="Rhea" id="RHEA-COMP:9627"/>
        <dbReference type="Rhea" id="RHEA-COMP:9628"/>
        <dbReference type="ChEBI" id="CHEBI:15378"/>
        <dbReference type="ChEBI" id="CHEBI:57783"/>
        <dbReference type="ChEBI" id="CHEBI:58349"/>
        <dbReference type="ChEBI" id="CHEBI:78453"/>
        <dbReference type="ChEBI" id="CHEBI:78454"/>
    </reaction>
    <physiologicalReaction direction="left-to-right" evidence="28">
        <dbReference type="Rhea" id="RHEA:41813"/>
    </physiologicalReaction>
</comment>
<evidence type="ECO:0000256" key="54">
    <source>
        <dbReference type="SAM" id="MobiDB-lite"/>
    </source>
</evidence>
<dbReference type="PROSITE" id="PS52019">
    <property type="entry name" value="PKS_MFAS_DH"/>
    <property type="match status" value="2"/>
</dbReference>
<comment type="catalytic activity">
    <reaction evidence="29">
        <text>dodecanoyl-[ACP] + malonyl-[ACP] + H(+) = 3-oxotetradecanoyl-[ACP] + holo-[ACP] + CO2</text>
        <dbReference type="Rhea" id="RHEA:41884"/>
        <dbReference type="Rhea" id="RHEA-COMP:9623"/>
        <dbReference type="Rhea" id="RHEA-COMP:9644"/>
        <dbReference type="Rhea" id="RHEA-COMP:9645"/>
        <dbReference type="Rhea" id="RHEA-COMP:9685"/>
        <dbReference type="ChEBI" id="CHEBI:15378"/>
        <dbReference type="ChEBI" id="CHEBI:16526"/>
        <dbReference type="ChEBI" id="CHEBI:64479"/>
        <dbReference type="ChEBI" id="CHEBI:65264"/>
        <dbReference type="ChEBI" id="CHEBI:78449"/>
        <dbReference type="ChEBI" id="CHEBI:78473"/>
    </reaction>
    <physiologicalReaction direction="left-to-right" evidence="29">
        <dbReference type="Rhea" id="RHEA:41885"/>
    </physiologicalReaction>
</comment>
<evidence type="ECO:0000256" key="7">
    <source>
        <dbReference type="ARBA" id="ARBA00022799"/>
    </source>
</evidence>
<dbReference type="InterPro" id="IPR020841">
    <property type="entry name" value="PKS_Beta-ketoAc_synthase_dom"/>
</dbReference>
<comment type="catalytic activity">
    <reaction evidence="37">
        <text>(2E)-octenoyl-[ACP] + NADPH + H(+) = octanoyl-[ACP] + NADP(+)</text>
        <dbReference type="Rhea" id="RHEA:41848"/>
        <dbReference type="Rhea" id="RHEA-COMP:9635"/>
        <dbReference type="Rhea" id="RHEA-COMP:9636"/>
        <dbReference type="ChEBI" id="CHEBI:15378"/>
        <dbReference type="ChEBI" id="CHEBI:57783"/>
        <dbReference type="ChEBI" id="CHEBI:58349"/>
        <dbReference type="ChEBI" id="CHEBI:78462"/>
        <dbReference type="ChEBI" id="CHEBI:78463"/>
    </reaction>
    <physiologicalReaction direction="left-to-right" evidence="37">
        <dbReference type="Rhea" id="RHEA:41849"/>
    </physiologicalReaction>
</comment>
<evidence type="ECO:0000256" key="52">
    <source>
        <dbReference type="ARBA" id="ARBA00049533"/>
    </source>
</evidence>
<evidence type="ECO:0000256" key="18">
    <source>
        <dbReference type="ARBA" id="ARBA00023398"/>
    </source>
</evidence>
<feature type="region of interest" description="C-terminal hotdog fold" evidence="53">
    <location>
        <begin position="3887"/>
        <end position="4024"/>
    </location>
</feature>
<dbReference type="SMART" id="SM00822">
    <property type="entry name" value="PKS_KR"/>
    <property type="match status" value="4"/>
</dbReference>
<evidence type="ECO:0000256" key="51">
    <source>
        <dbReference type="ARBA" id="ARBA00049521"/>
    </source>
</evidence>
<comment type="catalytic activity">
    <reaction evidence="41">
        <text>holo-[ACP] + acetyl-CoA = acetyl-[ACP] + CoA</text>
        <dbReference type="Rhea" id="RHEA:41788"/>
        <dbReference type="Rhea" id="RHEA-COMP:9621"/>
        <dbReference type="Rhea" id="RHEA-COMP:9685"/>
        <dbReference type="ChEBI" id="CHEBI:57287"/>
        <dbReference type="ChEBI" id="CHEBI:57288"/>
        <dbReference type="ChEBI" id="CHEBI:64479"/>
        <dbReference type="ChEBI" id="CHEBI:78446"/>
        <dbReference type="EC" id="2.3.1.38"/>
    </reaction>
    <physiologicalReaction direction="left-to-right" evidence="41">
        <dbReference type="Rhea" id="RHEA:41789"/>
    </physiologicalReaction>
</comment>
<dbReference type="PROSITE" id="PS00606">
    <property type="entry name" value="KS3_1"/>
    <property type="match status" value="5"/>
</dbReference>
<evidence type="ECO:0000256" key="53">
    <source>
        <dbReference type="PROSITE-ProRule" id="PRU01363"/>
    </source>
</evidence>
<evidence type="ECO:0000256" key="15">
    <source>
        <dbReference type="ARBA" id="ARBA00023373"/>
    </source>
</evidence>
<dbReference type="Gene3D" id="3.40.50.11460">
    <property type="match status" value="1"/>
</dbReference>
<comment type="catalytic activity">
    <reaction evidence="17">
        <text>a (3R)-hydroxyacyl-[ACP] = a (2E)-enoyl-[ACP] + H2O</text>
        <dbReference type="Rhea" id="RHEA:13097"/>
        <dbReference type="Rhea" id="RHEA-COMP:9925"/>
        <dbReference type="Rhea" id="RHEA-COMP:9945"/>
        <dbReference type="ChEBI" id="CHEBI:15377"/>
        <dbReference type="ChEBI" id="CHEBI:78784"/>
        <dbReference type="ChEBI" id="CHEBI:78827"/>
        <dbReference type="EC" id="4.2.1.59"/>
    </reaction>
    <physiologicalReaction direction="left-to-right" evidence="17">
        <dbReference type="Rhea" id="RHEA:13098"/>
    </physiologicalReaction>
</comment>
<dbReference type="EMBL" id="CP073720">
    <property type="protein sequence ID" value="UWP79217.1"/>
    <property type="molecule type" value="Genomic_DNA"/>
</dbReference>
<evidence type="ECO:0000313" key="59">
    <source>
        <dbReference type="Proteomes" id="UP001059617"/>
    </source>
</evidence>
<dbReference type="InterPro" id="IPR013968">
    <property type="entry name" value="PKS_KR"/>
</dbReference>
<evidence type="ECO:0000256" key="36">
    <source>
        <dbReference type="ARBA" id="ARBA00048289"/>
    </source>
</evidence>
<dbReference type="Gene3D" id="3.10.129.110">
    <property type="entry name" value="Polyketide synthase dehydratase"/>
    <property type="match status" value="2"/>
</dbReference>
<keyword evidence="7" id="KW-0702">S-nitrosylation</keyword>
<evidence type="ECO:0000256" key="25">
    <source>
        <dbReference type="ARBA" id="ARBA00047400"/>
    </source>
</evidence>
<evidence type="ECO:0000313" key="58">
    <source>
        <dbReference type="EMBL" id="UWP79217.1"/>
    </source>
</evidence>